<dbReference type="Pfam" id="PF01613">
    <property type="entry name" value="Flavin_Reduct"/>
    <property type="match status" value="1"/>
</dbReference>
<dbReference type="InterPro" id="IPR012349">
    <property type="entry name" value="Split_barrel_FMN-bd"/>
</dbReference>
<dbReference type="GO" id="GO:0016491">
    <property type="term" value="F:oxidoreductase activity"/>
    <property type="evidence" value="ECO:0007669"/>
    <property type="project" value="UniProtKB-KW"/>
</dbReference>
<dbReference type="Gene3D" id="2.30.110.10">
    <property type="entry name" value="Electron Transport, Fmn-binding Protein, Chain A"/>
    <property type="match status" value="1"/>
</dbReference>
<keyword evidence="2" id="KW-0560">Oxidoreductase</keyword>
<evidence type="ECO:0000313" key="2">
    <source>
        <dbReference type="EMBL" id="MFC0388972.1"/>
    </source>
</evidence>
<dbReference type="EC" id="1.5.1.-" evidence="2"/>
<feature type="domain" description="Flavin reductase like" evidence="1">
    <location>
        <begin position="21"/>
        <end position="168"/>
    </location>
</feature>
<dbReference type="RefSeq" id="WP_377055901.1">
    <property type="nucleotide sequence ID" value="NZ_JBHLVZ010000087.1"/>
</dbReference>
<comment type="caution">
    <text evidence="2">The sequence shown here is derived from an EMBL/GenBank/DDBJ whole genome shotgun (WGS) entry which is preliminary data.</text>
</comment>
<dbReference type="EMBL" id="JBHLVZ010000087">
    <property type="protein sequence ID" value="MFC0388972.1"/>
    <property type="molecule type" value="Genomic_DNA"/>
</dbReference>
<proteinExistence type="predicted"/>
<organism evidence="2 3">
    <name type="scientific">Muricoccus vinaceus</name>
    <dbReference type="NCBI Taxonomy" id="424704"/>
    <lineage>
        <taxon>Bacteria</taxon>
        <taxon>Pseudomonadati</taxon>
        <taxon>Pseudomonadota</taxon>
        <taxon>Alphaproteobacteria</taxon>
        <taxon>Acetobacterales</taxon>
        <taxon>Roseomonadaceae</taxon>
        <taxon>Muricoccus</taxon>
    </lineage>
</organism>
<name>A0ABV6J0A2_9PROT</name>
<sequence length="204" mass="22396">MDDHFYEPRLGHGLPHDPFKAIVAPRPIGWITTVDEQGRVNLAPYSFFNAFNSSPPIVGFASEGRKDSLSNVEATGEFVCNLATRPLAEVMNRSSTPLPHGESEMELAGIASAPSRLVRPPRVADTPAALECRLLQVVPLRNLEGEAVDTHLVLGQVVGVHIRGAFLVDGVFDLRAARPIGRCGYRGDYAEMGEMFEMFRPTRR</sequence>
<evidence type="ECO:0000259" key="1">
    <source>
        <dbReference type="SMART" id="SM00903"/>
    </source>
</evidence>
<gene>
    <name evidence="2" type="ORF">ACFFIC_25985</name>
</gene>
<reference evidence="2 3" key="1">
    <citation type="submission" date="2024-09" db="EMBL/GenBank/DDBJ databases">
        <authorList>
            <person name="Sun Q."/>
            <person name="Mori K."/>
        </authorList>
    </citation>
    <scope>NUCLEOTIDE SEQUENCE [LARGE SCALE GENOMIC DNA]</scope>
    <source>
        <strain evidence="2 3">CCM 7468</strain>
    </source>
</reference>
<accession>A0ABV6J0A2</accession>
<dbReference type="SMART" id="SM00903">
    <property type="entry name" value="Flavin_Reduct"/>
    <property type="match status" value="1"/>
</dbReference>
<dbReference type="SUPFAM" id="SSF50475">
    <property type="entry name" value="FMN-binding split barrel"/>
    <property type="match status" value="1"/>
</dbReference>
<evidence type="ECO:0000313" key="3">
    <source>
        <dbReference type="Proteomes" id="UP001589789"/>
    </source>
</evidence>
<dbReference type="InterPro" id="IPR002563">
    <property type="entry name" value="Flavin_Rdtase-like_dom"/>
</dbReference>
<dbReference type="PANTHER" id="PTHR43812:SF2">
    <property type="entry name" value="FLAVIN REDUCTASE LIKE DOMAIN-CONTAINING PROTEIN"/>
    <property type="match status" value="1"/>
</dbReference>
<dbReference type="PANTHER" id="PTHR43812">
    <property type="entry name" value="BLR2425 PROTEIN"/>
    <property type="match status" value="1"/>
</dbReference>
<protein>
    <submittedName>
        <fullName evidence="2">Flavin reductase family protein</fullName>
        <ecNumber evidence="2">1.5.1.-</ecNumber>
    </submittedName>
</protein>
<keyword evidence="3" id="KW-1185">Reference proteome</keyword>
<dbReference type="Proteomes" id="UP001589789">
    <property type="component" value="Unassembled WGS sequence"/>
</dbReference>